<dbReference type="EMBL" id="NHTK01006107">
    <property type="protein sequence ID" value="PPQ63854.1"/>
    <property type="molecule type" value="Genomic_DNA"/>
</dbReference>
<name>A0A409VAE6_9AGAR</name>
<dbReference type="OrthoDB" id="5419315at2759"/>
<dbReference type="GO" id="GO:0008270">
    <property type="term" value="F:zinc ion binding"/>
    <property type="evidence" value="ECO:0007669"/>
    <property type="project" value="InterPro"/>
</dbReference>
<protein>
    <recommendedName>
        <fullName evidence="4">Zn(2)-C6 fungal-type domain-containing protein</fullName>
    </recommendedName>
</protein>
<dbReference type="GO" id="GO:0005634">
    <property type="term" value="C:nucleus"/>
    <property type="evidence" value="ECO:0007669"/>
    <property type="project" value="UniProtKB-SubCell"/>
</dbReference>
<dbReference type="InterPro" id="IPR036864">
    <property type="entry name" value="Zn2-C6_fun-type_DNA-bd_sf"/>
</dbReference>
<keyword evidence="6" id="KW-1185">Reference proteome</keyword>
<dbReference type="STRING" id="181874.A0A409VAE6"/>
<dbReference type="GO" id="GO:0000981">
    <property type="term" value="F:DNA-binding transcription factor activity, RNA polymerase II-specific"/>
    <property type="evidence" value="ECO:0007669"/>
    <property type="project" value="InterPro"/>
</dbReference>
<dbReference type="Proteomes" id="UP000284842">
    <property type="component" value="Unassembled WGS sequence"/>
</dbReference>
<dbReference type="PANTHER" id="PTHR37534">
    <property type="entry name" value="TRANSCRIPTIONAL ACTIVATOR PROTEIN UGA3"/>
    <property type="match status" value="1"/>
</dbReference>
<reference evidence="5 6" key="1">
    <citation type="journal article" date="2018" name="Evol. Lett.">
        <title>Horizontal gene cluster transfer increased hallucinogenic mushroom diversity.</title>
        <authorList>
            <person name="Reynolds H.T."/>
            <person name="Vijayakumar V."/>
            <person name="Gluck-Thaler E."/>
            <person name="Korotkin H.B."/>
            <person name="Matheny P.B."/>
            <person name="Slot J.C."/>
        </authorList>
    </citation>
    <scope>NUCLEOTIDE SEQUENCE [LARGE SCALE GENOMIC DNA]</scope>
    <source>
        <strain evidence="5 6">2629</strain>
    </source>
</reference>
<dbReference type="SMART" id="SM00066">
    <property type="entry name" value="GAL4"/>
    <property type="match status" value="1"/>
</dbReference>
<proteinExistence type="predicted"/>
<dbReference type="AlphaFoldDB" id="A0A409VAE6"/>
<organism evidence="5 6">
    <name type="scientific">Panaeolus cyanescens</name>
    <dbReference type="NCBI Taxonomy" id="181874"/>
    <lineage>
        <taxon>Eukaryota</taxon>
        <taxon>Fungi</taxon>
        <taxon>Dikarya</taxon>
        <taxon>Basidiomycota</taxon>
        <taxon>Agaricomycotina</taxon>
        <taxon>Agaricomycetes</taxon>
        <taxon>Agaricomycetidae</taxon>
        <taxon>Agaricales</taxon>
        <taxon>Agaricineae</taxon>
        <taxon>Galeropsidaceae</taxon>
        <taxon>Panaeolus</taxon>
    </lineage>
</organism>
<comment type="caution">
    <text evidence="5">The sequence shown here is derived from an EMBL/GenBank/DDBJ whole genome shotgun (WGS) entry which is preliminary data.</text>
</comment>
<dbReference type="InterPro" id="IPR021858">
    <property type="entry name" value="Fun_TF"/>
</dbReference>
<dbReference type="InParanoid" id="A0A409VAE6"/>
<dbReference type="SUPFAM" id="SSF57701">
    <property type="entry name" value="Zn2/Cys6 DNA-binding domain"/>
    <property type="match status" value="1"/>
</dbReference>
<evidence type="ECO:0000256" key="2">
    <source>
        <dbReference type="ARBA" id="ARBA00023242"/>
    </source>
</evidence>
<feature type="region of interest" description="Disordered" evidence="3">
    <location>
        <begin position="1"/>
        <end position="20"/>
    </location>
</feature>
<accession>A0A409VAE6</accession>
<keyword evidence="2" id="KW-0539">Nucleus</keyword>
<dbReference type="CDD" id="cd00067">
    <property type="entry name" value="GAL4"/>
    <property type="match status" value="1"/>
</dbReference>
<dbReference type="PROSITE" id="PS50048">
    <property type="entry name" value="ZN2_CY6_FUNGAL_2"/>
    <property type="match status" value="1"/>
</dbReference>
<feature type="region of interest" description="Disordered" evidence="3">
    <location>
        <begin position="117"/>
        <end position="156"/>
    </location>
</feature>
<feature type="compositionally biased region" description="Polar residues" evidence="3">
    <location>
        <begin position="129"/>
        <end position="141"/>
    </location>
</feature>
<dbReference type="PANTHER" id="PTHR37534:SF20">
    <property type="entry name" value="PRO1A C6 ZINK-FINGER PROTEIN"/>
    <property type="match status" value="1"/>
</dbReference>
<evidence type="ECO:0000259" key="4">
    <source>
        <dbReference type="PROSITE" id="PS50048"/>
    </source>
</evidence>
<dbReference type="Pfam" id="PF11951">
    <property type="entry name" value="Fungal_trans_2"/>
    <property type="match status" value="1"/>
</dbReference>
<evidence type="ECO:0000313" key="6">
    <source>
        <dbReference type="Proteomes" id="UP000284842"/>
    </source>
</evidence>
<comment type="subcellular location">
    <subcellularLocation>
        <location evidence="1">Nucleus</location>
    </subcellularLocation>
</comment>
<evidence type="ECO:0000256" key="1">
    <source>
        <dbReference type="ARBA" id="ARBA00004123"/>
    </source>
</evidence>
<dbReference type="InterPro" id="IPR001138">
    <property type="entry name" value="Zn2Cys6_DnaBD"/>
</dbReference>
<sequence>MPVAPKSPRPKKQNGLAKPKGAVRAKSGCYTCRIRRKKCDEKRLPNETGTVACETCNRLRLECLGFGAKRPEWLRETARVDRVREKIKAHLASQGMIKGHAGSGSKTIATDDILRLSDWRDEDGPPRQINYQSGTSDSGSQRGREDSVESENPIGLNRYYHPSNVYAHHSMHPVHPMHHPHPHSYIPNYAQPPSHEPPDAWMSHDASMEGYELNGVSANQYSPPHSPHSQNYDVSMNGLDYPEPYAGSFSENNQLLPTTHSSFSKHYHERWILDDELSRTLQPGDLFLSTSPSVPISTRFIEKSVKHYVDNVVKIQYLLGDRQILPNMIWEAIQKHQASHEAVMLLSHTYQVRQREPGARVICDQNVAYKIQDLERLLKQRNPFTADDAMTALHLVSLYLFDGGSGAWHQFLNFSCKYVRNVLEDPTFHGDYVAALNNANEKDQFVVKTTLWFDVLASLTTRRPPVLLNYVRELFKPEASFVGMPPQYDMMSPMGCRNETVWALAEACDLAYWKRNQERQGKLSYRELLRRVRSLDEHLNPPPNPILPQDSPEQWSRYLTAEIFRTATRLFLRCIESGDHPDVEDIQTAVDDTFKAIMERPPVSDMEVSAIVRSTVFGIYICGALTRDQDQRKALKMHLEHNSGPEGVGNCVTILSLLETIWEETDKDPHKPVPWRKMLRTNWTLLV</sequence>
<evidence type="ECO:0000256" key="3">
    <source>
        <dbReference type="SAM" id="MobiDB-lite"/>
    </source>
</evidence>
<gene>
    <name evidence="5" type="ORF">CVT24_009067</name>
</gene>
<evidence type="ECO:0000313" key="5">
    <source>
        <dbReference type="EMBL" id="PPQ63854.1"/>
    </source>
</evidence>
<feature type="domain" description="Zn(2)-C6 fungal-type" evidence="4">
    <location>
        <begin position="28"/>
        <end position="63"/>
    </location>
</feature>